<dbReference type="EMBL" id="CP036339">
    <property type="protein sequence ID" value="QDT71215.1"/>
    <property type="molecule type" value="Genomic_DNA"/>
</dbReference>
<dbReference type="RefSeq" id="WP_145430368.1">
    <property type="nucleotide sequence ID" value="NZ_CP036339.1"/>
</dbReference>
<evidence type="ECO:0000313" key="2">
    <source>
        <dbReference type="EMBL" id="QDT71215.1"/>
    </source>
</evidence>
<keyword evidence="1" id="KW-0472">Membrane</keyword>
<sequence>MSQPSFESASPAPTVLTKKSAWNIYTALLLISLVALMMAALFFYLEIRQYGGFGNVKGPTSMSVPATSGAVATLWS</sequence>
<keyword evidence="3" id="KW-1185">Reference proteome</keyword>
<dbReference type="OrthoDB" id="284448at2"/>
<keyword evidence="1" id="KW-1133">Transmembrane helix</keyword>
<name>A0A517TS67_9BACT</name>
<dbReference type="AlphaFoldDB" id="A0A517TS67"/>
<protein>
    <submittedName>
        <fullName evidence="2">Uncharacterized protein</fullName>
    </submittedName>
</protein>
<accession>A0A517TS67</accession>
<dbReference type="Proteomes" id="UP000317909">
    <property type="component" value="Chromosome"/>
</dbReference>
<reference evidence="2 3" key="1">
    <citation type="submission" date="2019-02" db="EMBL/GenBank/DDBJ databases">
        <title>Deep-cultivation of Planctomycetes and their phenomic and genomic characterization uncovers novel biology.</title>
        <authorList>
            <person name="Wiegand S."/>
            <person name="Jogler M."/>
            <person name="Boedeker C."/>
            <person name="Pinto D."/>
            <person name="Vollmers J."/>
            <person name="Rivas-Marin E."/>
            <person name="Kohn T."/>
            <person name="Peeters S.H."/>
            <person name="Heuer A."/>
            <person name="Rast P."/>
            <person name="Oberbeckmann S."/>
            <person name="Bunk B."/>
            <person name="Jeske O."/>
            <person name="Meyerdierks A."/>
            <person name="Storesund J.E."/>
            <person name="Kallscheuer N."/>
            <person name="Luecker S."/>
            <person name="Lage O.M."/>
            <person name="Pohl T."/>
            <person name="Merkel B.J."/>
            <person name="Hornburger P."/>
            <person name="Mueller R.-W."/>
            <person name="Bruemmer F."/>
            <person name="Labrenz M."/>
            <person name="Spormann A.M."/>
            <person name="Op den Camp H."/>
            <person name="Overmann J."/>
            <person name="Amann R."/>
            <person name="Jetten M.S.M."/>
            <person name="Mascher T."/>
            <person name="Medema M.H."/>
            <person name="Devos D.P."/>
            <person name="Kaster A.-K."/>
            <person name="Ovreas L."/>
            <person name="Rohde M."/>
            <person name="Galperin M.Y."/>
            <person name="Jogler C."/>
        </authorList>
    </citation>
    <scope>NUCLEOTIDE SEQUENCE [LARGE SCALE GENOMIC DNA]</scope>
    <source>
        <strain evidence="2 3">I41</strain>
    </source>
</reference>
<keyword evidence="1" id="KW-0812">Transmembrane</keyword>
<feature type="transmembrane region" description="Helical" evidence="1">
    <location>
        <begin position="20"/>
        <end position="45"/>
    </location>
</feature>
<evidence type="ECO:0000256" key="1">
    <source>
        <dbReference type="SAM" id="Phobius"/>
    </source>
</evidence>
<dbReference type="KEGG" id="llh:I41_03710"/>
<evidence type="ECO:0000313" key="3">
    <source>
        <dbReference type="Proteomes" id="UP000317909"/>
    </source>
</evidence>
<proteinExistence type="predicted"/>
<gene>
    <name evidence="2" type="ORF">I41_03710</name>
</gene>
<organism evidence="2 3">
    <name type="scientific">Lacipirellula limnantheis</name>
    <dbReference type="NCBI Taxonomy" id="2528024"/>
    <lineage>
        <taxon>Bacteria</taxon>
        <taxon>Pseudomonadati</taxon>
        <taxon>Planctomycetota</taxon>
        <taxon>Planctomycetia</taxon>
        <taxon>Pirellulales</taxon>
        <taxon>Lacipirellulaceae</taxon>
        <taxon>Lacipirellula</taxon>
    </lineage>
</organism>